<dbReference type="CDD" id="cd03141">
    <property type="entry name" value="GATase1_Hsp31_like"/>
    <property type="match status" value="1"/>
</dbReference>
<dbReference type="InterPro" id="IPR029062">
    <property type="entry name" value="Class_I_gatase-like"/>
</dbReference>
<keyword evidence="2" id="KW-0456">Lyase</keyword>
<proteinExistence type="inferred from homology"/>
<name>A0A1Q2M1H6_9GAMM</name>
<dbReference type="SUPFAM" id="SSF52317">
    <property type="entry name" value="Class I glutamine amidotransferase-like"/>
    <property type="match status" value="1"/>
</dbReference>
<dbReference type="STRING" id="260552.Mag101_02010"/>
<dbReference type="Gene3D" id="3.40.50.880">
    <property type="match status" value="1"/>
</dbReference>
<dbReference type="GO" id="GO:0019243">
    <property type="term" value="P:methylglyoxal catabolic process to D-lactate via S-lactoyl-glutathione"/>
    <property type="evidence" value="ECO:0007669"/>
    <property type="project" value="TreeGrafter"/>
</dbReference>
<dbReference type="GO" id="GO:0019172">
    <property type="term" value="F:glyoxalase III activity"/>
    <property type="evidence" value="ECO:0007669"/>
    <property type="project" value="TreeGrafter"/>
</dbReference>
<dbReference type="AlphaFoldDB" id="A0A1Q2M1H6"/>
<dbReference type="RefSeq" id="WP_077400053.1">
    <property type="nucleotide sequence ID" value="NZ_CP019650.1"/>
</dbReference>
<keyword evidence="6" id="KW-1185">Reference proteome</keyword>
<evidence type="ECO:0000259" key="4">
    <source>
        <dbReference type="Pfam" id="PF01965"/>
    </source>
</evidence>
<sequence length="370" mass="40270">MLKKILATILCTAAVLFGTGFWLKSLIPQAPDHDALARTTIADIPYLNQIPSEKERGRILVVVSSASKFGDTGKKTGYEFTELARPYYVFSANGFAVDIASPQGGEPPAVMDKDDMGPFEYAFLNDDEAMDKLRNSIPLKNVVADQYEGIFFAGGKGAMFDFPGNQAIQNLVIALHQNDGVIGAVCHGPAALADITLDSGSSFLDGRRISSFTNEEELFLIPDAEQVFPFLLETRLRDNGAVFEKGPLYLNQVSADDGLITGQNPWSSWNVTEAMVRALGYEPAPRSITETEKTVEILLAYENDGHEAASEILQGFLQHADGNGEIIDRRLLAMHGIVAAMKGEMKKFLDIVRLLASAKSATNDTRLSSN</sequence>
<comment type="similarity">
    <text evidence="3">Belongs to the peptidase C56 family. HSP31-like subfamily.</text>
</comment>
<dbReference type="KEGG" id="maga:Mag101_02010"/>
<dbReference type="EMBL" id="CP019650">
    <property type="protein sequence ID" value="AQQ66554.1"/>
    <property type="molecule type" value="Genomic_DNA"/>
</dbReference>
<dbReference type="PANTHER" id="PTHR48094">
    <property type="entry name" value="PROTEIN/NUCLEIC ACID DEGLYCASE DJ-1-RELATED"/>
    <property type="match status" value="1"/>
</dbReference>
<gene>
    <name evidence="5" type="ORF">Mag101_02010</name>
</gene>
<dbReference type="InterPro" id="IPR002818">
    <property type="entry name" value="DJ-1/PfpI"/>
</dbReference>
<dbReference type="PANTHER" id="PTHR48094:SF11">
    <property type="entry name" value="GLUTATHIONE-INDEPENDENT GLYOXALASE HSP31-RELATED"/>
    <property type="match status" value="1"/>
</dbReference>
<reference evidence="5" key="1">
    <citation type="submission" date="2017-02" db="EMBL/GenBank/DDBJ databases">
        <title>Genome of Microbulbifer agarilyticus GP101.</title>
        <authorList>
            <person name="Jung J."/>
            <person name="Bae S.S."/>
            <person name="Baek K."/>
        </authorList>
    </citation>
    <scope>NUCLEOTIDE SEQUENCE [LARGE SCALE GENOMIC DNA]</scope>
    <source>
        <strain evidence="5">GP101</strain>
    </source>
</reference>
<dbReference type="InterPro" id="IPR050325">
    <property type="entry name" value="Prot/Nucl_acid_deglycase"/>
</dbReference>
<dbReference type="OrthoDB" id="9792284at2"/>
<keyword evidence="1" id="KW-0346">Stress response</keyword>
<evidence type="ECO:0000313" key="6">
    <source>
        <dbReference type="Proteomes" id="UP000188219"/>
    </source>
</evidence>
<dbReference type="GO" id="GO:0016740">
    <property type="term" value="F:transferase activity"/>
    <property type="evidence" value="ECO:0007669"/>
    <property type="project" value="UniProtKB-KW"/>
</dbReference>
<dbReference type="Proteomes" id="UP000188219">
    <property type="component" value="Chromosome"/>
</dbReference>
<dbReference type="GO" id="GO:0005737">
    <property type="term" value="C:cytoplasm"/>
    <property type="evidence" value="ECO:0007669"/>
    <property type="project" value="TreeGrafter"/>
</dbReference>
<evidence type="ECO:0000256" key="1">
    <source>
        <dbReference type="ARBA" id="ARBA00023016"/>
    </source>
</evidence>
<evidence type="ECO:0000313" key="5">
    <source>
        <dbReference type="EMBL" id="AQQ66554.1"/>
    </source>
</evidence>
<evidence type="ECO:0000256" key="2">
    <source>
        <dbReference type="ARBA" id="ARBA00023239"/>
    </source>
</evidence>
<evidence type="ECO:0000256" key="3">
    <source>
        <dbReference type="ARBA" id="ARBA00038493"/>
    </source>
</evidence>
<organism evidence="5 6">
    <name type="scientific">Microbulbifer agarilyticus</name>
    <dbReference type="NCBI Taxonomy" id="260552"/>
    <lineage>
        <taxon>Bacteria</taxon>
        <taxon>Pseudomonadati</taxon>
        <taxon>Pseudomonadota</taxon>
        <taxon>Gammaproteobacteria</taxon>
        <taxon>Cellvibrionales</taxon>
        <taxon>Microbulbiferaceae</taxon>
        <taxon>Microbulbifer</taxon>
    </lineage>
</organism>
<protein>
    <submittedName>
        <fullName evidence="5">Type 1 glutamine amidotransferase domain-containing protein</fullName>
    </submittedName>
</protein>
<keyword evidence="5" id="KW-0315">Glutamine amidotransferase</keyword>
<feature type="domain" description="DJ-1/PfpI" evidence="4">
    <location>
        <begin position="77"/>
        <end position="197"/>
    </location>
</feature>
<dbReference type="Pfam" id="PF01965">
    <property type="entry name" value="DJ-1_PfpI"/>
    <property type="match status" value="1"/>
</dbReference>
<accession>A0A1Q2M1H6</accession>